<evidence type="ECO:0000256" key="1">
    <source>
        <dbReference type="ARBA" id="ARBA00023015"/>
    </source>
</evidence>
<dbReference type="InterPro" id="IPR000835">
    <property type="entry name" value="HTH_MarR-typ"/>
</dbReference>
<dbReference type="PANTHER" id="PTHR42756">
    <property type="entry name" value="TRANSCRIPTIONAL REGULATOR, MARR"/>
    <property type="match status" value="1"/>
</dbReference>
<dbReference type="SUPFAM" id="SSF46785">
    <property type="entry name" value="Winged helix' DNA-binding domain"/>
    <property type="match status" value="1"/>
</dbReference>
<proteinExistence type="predicted"/>
<dbReference type="EMBL" id="CP096034">
    <property type="protein sequence ID" value="UPM55561.1"/>
    <property type="molecule type" value="Genomic_DNA"/>
</dbReference>
<evidence type="ECO:0000256" key="2">
    <source>
        <dbReference type="ARBA" id="ARBA00023125"/>
    </source>
</evidence>
<evidence type="ECO:0000256" key="3">
    <source>
        <dbReference type="ARBA" id="ARBA00023163"/>
    </source>
</evidence>
<dbReference type="Proteomes" id="UP000830639">
    <property type="component" value="Chromosome"/>
</dbReference>
<dbReference type="Gene3D" id="1.10.10.10">
    <property type="entry name" value="Winged helix-like DNA-binding domain superfamily/Winged helix DNA-binding domain"/>
    <property type="match status" value="1"/>
</dbReference>
<evidence type="ECO:0000313" key="5">
    <source>
        <dbReference type="EMBL" id="UPM55561.1"/>
    </source>
</evidence>
<organism evidence="5 6">
    <name type="scientific">Gottfriedia acidiceleris</name>
    <dbReference type="NCBI Taxonomy" id="371036"/>
    <lineage>
        <taxon>Bacteria</taxon>
        <taxon>Bacillati</taxon>
        <taxon>Bacillota</taxon>
        <taxon>Bacilli</taxon>
        <taxon>Bacillales</taxon>
        <taxon>Bacillaceae</taxon>
        <taxon>Gottfriedia</taxon>
    </lineage>
</organism>
<dbReference type="PRINTS" id="PR00598">
    <property type="entry name" value="HTHMARR"/>
</dbReference>
<reference evidence="5 6" key="1">
    <citation type="submission" date="2022-04" db="EMBL/GenBank/DDBJ databases">
        <title>Mechanism of arsenic methylation and mitigation arsenic toxicity by Bacillus sp. LH14 from an Arsenic-Contaminated Paddy Soil.</title>
        <authorList>
            <person name="Wang D."/>
        </authorList>
    </citation>
    <scope>NUCLEOTIDE SEQUENCE [LARGE SCALE GENOMIC DNA]</scope>
    <source>
        <strain evidence="5 6">LH14</strain>
    </source>
</reference>
<name>A0ABY4JNZ2_9BACI</name>
<evidence type="ECO:0000259" key="4">
    <source>
        <dbReference type="PROSITE" id="PS50995"/>
    </source>
</evidence>
<accession>A0ABY4JNZ2</accession>
<dbReference type="InterPro" id="IPR036388">
    <property type="entry name" value="WH-like_DNA-bd_sf"/>
</dbReference>
<dbReference type="RefSeq" id="WP_248268571.1">
    <property type="nucleotide sequence ID" value="NZ_CP096034.1"/>
</dbReference>
<protein>
    <submittedName>
        <fullName evidence="5">MarR family transcriptional regulator</fullName>
    </submittedName>
</protein>
<sequence length="145" mass="16552">MEKILREFITTLDTSFKMLIKNTIETVGVANLSVNQIQYIQAIGKLGSPTISEIANELKITKASATAGINKLVNLGYAQKNQSTIDKRMYHVTLTESSQTFMRLHKQALVEYVDFIKKSLTIEESVQFKLILEKLIKEFYQKKSF</sequence>
<keyword evidence="6" id="KW-1185">Reference proteome</keyword>
<feature type="domain" description="HTH marR-type" evidence="4">
    <location>
        <begin position="1"/>
        <end position="137"/>
    </location>
</feature>
<dbReference type="SMART" id="SM00347">
    <property type="entry name" value="HTH_MARR"/>
    <property type="match status" value="1"/>
</dbReference>
<keyword evidence="2" id="KW-0238">DNA-binding</keyword>
<dbReference type="InterPro" id="IPR036390">
    <property type="entry name" value="WH_DNA-bd_sf"/>
</dbReference>
<dbReference type="Pfam" id="PF12802">
    <property type="entry name" value="MarR_2"/>
    <property type="match status" value="1"/>
</dbReference>
<dbReference type="PANTHER" id="PTHR42756:SF1">
    <property type="entry name" value="TRANSCRIPTIONAL REPRESSOR OF EMRAB OPERON"/>
    <property type="match status" value="1"/>
</dbReference>
<gene>
    <name evidence="5" type="ORF">MY490_06910</name>
</gene>
<keyword evidence="3" id="KW-0804">Transcription</keyword>
<keyword evidence="1" id="KW-0805">Transcription regulation</keyword>
<dbReference type="PROSITE" id="PS50995">
    <property type="entry name" value="HTH_MARR_2"/>
    <property type="match status" value="1"/>
</dbReference>
<evidence type="ECO:0000313" key="6">
    <source>
        <dbReference type="Proteomes" id="UP000830639"/>
    </source>
</evidence>